<sequence length="420" mass="49183">MKKVPPSQKMRKEIEDILERIPEDFSSHSILEEIIRKGAAIVLQEMLEQEVTEFLGREHYQRGGLRKGYRNGYEPYRIKTAEGEITVYKPQVRDTEEPFRSKLARFFRKNTEVLEKLALEMYVRGLSTRDIEDALFEATGDIFLSRASVSRITEELNQEYEKFQTRDLSIYDVEYLFLDAVYESLRARYNIKEAILCAWGITRDGRKILLSLALGNKESYKAWLEFLRNMVKRGLRVPTTVTTDGAPGLIKAVEDVFPQSLRIRCWYHKMQNLSNKVPADEWQEIKQEVTTIRDAPSWEAGKDLAEAFCEKYASKYPSLVMCLKEDLEASLNHLKVPVRHRKSVRTTNLVERSFEEERRRSKVIPQFLTEKAALKLVFAVLVRASRRWQRVRFTERDLEHLDKLRKELGLEVEHEEVVGV</sequence>
<proteinExistence type="inferred from homology"/>
<dbReference type="STRING" id="1298851.TST_0486"/>
<evidence type="ECO:0000256" key="3">
    <source>
        <dbReference type="ARBA" id="ARBA00022578"/>
    </source>
</evidence>
<evidence type="ECO:0000256" key="1">
    <source>
        <dbReference type="ARBA" id="ARBA00002190"/>
    </source>
</evidence>
<dbReference type="PANTHER" id="PTHR33217:SF9">
    <property type="entry name" value="MUTATOR FAMILY TRANSPOSASE"/>
    <property type="match status" value="1"/>
</dbReference>
<keyword evidence="3 6" id="KW-0815">Transposition</keyword>
<evidence type="ECO:0000256" key="4">
    <source>
        <dbReference type="ARBA" id="ARBA00023125"/>
    </source>
</evidence>
<dbReference type="EMBL" id="AP013035">
    <property type="protein sequence ID" value="BAT71293.1"/>
    <property type="molecule type" value="Genomic_DNA"/>
</dbReference>
<dbReference type="RefSeq" id="WP_068549211.1">
    <property type="nucleotide sequence ID" value="NZ_AP013035.1"/>
</dbReference>
<comment type="similarity">
    <text evidence="2 6">Belongs to the transposase mutator family.</text>
</comment>
<keyword evidence="5 6" id="KW-0233">DNA recombination</keyword>
<evidence type="ECO:0000256" key="6">
    <source>
        <dbReference type="RuleBase" id="RU365089"/>
    </source>
</evidence>
<comment type="function">
    <text evidence="1 6">Required for the transposition of the insertion element.</text>
</comment>
<accession>A0A0S3QSJ8</accession>
<protein>
    <recommendedName>
        <fullName evidence="6">Mutator family transposase</fullName>
    </recommendedName>
</protein>
<organism evidence="7 8">
    <name type="scientific">Thermosulfidibacter takaii (strain DSM 17441 / JCM 13301 / NBRC 103674 / ABI70S6)</name>
    <dbReference type="NCBI Taxonomy" id="1298851"/>
    <lineage>
        <taxon>Bacteria</taxon>
        <taxon>Pseudomonadati</taxon>
        <taxon>Thermosulfidibacterota</taxon>
        <taxon>Thermosulfidibacteria</taxon>
        <taxon>Thermosulfidibacterales</taxon>
        <taxon>Thermosulfidibacteraceae</taxon>
    </lineage>
</organism>
<gene>
    <name evidence="7" type="ORF">TST_0486</name>
</gene>
<dbReference type="KEGG" id="ttk:TST_0486"/>
<dbReference type="AlphaFoldDB" id="A0A0S3QSJ8"/>
<dbReference type="PANTHER" id="PTHR33217">
    <property type="entry name" value="TRANSPOSASE FOR INSERTION SEQUENCE ELEMENT IS1081"/>
    <property type="match status" value="1"/>
</dbReference>
<name>A0A0S3QSJ8_THET7</name>
<dbReference type="NCBIfam" id="NF033543">
    <property type="entry name" value="transpos_IS256"/>
    <property type="match status" value="1"/>
</dbReference>
<evidence type="ECO:0000256" key="2">
    <source>
        <dbReference type="ARBA" id="ARBA00010961"/>
    </source>
</evidence>
<evidence type="ECO:0000256" key="5">
    <source>
        <dbReference type="ARBA" id="ARBA00023172"/>
    </source>
</evidence>
<dbReference type="GO" id="GO:0003677">
    <property type="term" value="F:DNA binding"/>
    <property type="evidence" value="ECO:0007669"/>
    <property type="project" value="UniProtKB-UniRule"/>
</dbReference>
<keyword evidence="8" id="KW-1185">Reference proteome</keyword>
<dbReference type="GO" id="GO:0004803">
    <property type="term" value="F:transposase activity"/>
    <property type="evidence" value="ECO:0007669"/>
    <property type="project" value="UniProtKB-UniRule"/>
</dbReference>
<dbReference type="Pfam" id="PF00872">
    <property type="entry name" value="Transposase_mut"/>
    <property type="match status" value="1"/>
</dbReference>
<keyword evidence="6" id="KW-0814">Transposable element</keyword>
<dbReference type="InterPro" id="IPR001207">
    <property type="entry name" value="Transposase_mutator"/>
</dbReference>
<reference evidence="8" key="1">
    <citation type="journal article" date="2018" name="Science">
        <title>A primordial and reversible TCA cycle in a facultatively chemolithoautotrophic thermophile.</title>
        <authorList>
            <person name="Nunoura T."/>
            <person name="Chikaraishi Y."/>
            <person name="Izaki R."/>
            <person name="Suwa T."/>
            <person name="Sato T."/>
            <person name="Harada T."/>
            <person name="Mori K."/>
            <person name="Kato Y."/>
            <person name="Miyazaki M."/>
            <person name="Shimamura S."/>
            <person name="Yanagawa K."/>
            <person name="Shuto A."/>
            <person name="Ohkouchi N."/>
            <person name="Fujita N."/>
            <person name="Takaki Y."/>
            <person name="Atomi H."/>
            <person name="Takai K."/>
        </authorList>
    </citation>
    <scope>NUCLEOTIDE SEQUENCE [LARGE SCALE GENOMIC DNA]</scope>
    <source>
        <strain evidence="8">DSM 17441 / JCM 13301 / NBRC 103674 / ABI70S6</strain>
    </source>
</reference>
<evidence type="ECO:0000313" key="8">
    <source>
        <dbReference type="Proteomes" id="UP000063234"/>
    </source>
</evidence>
<evidence type="ECO:0000313" key="7">
    <source>
        <dbReference type="EMBL" id="BAT71293.1"/>
    </source>
</evidence>
<dbReference type="GO" id="GO:0006313">
    <property type="term" value="P:DNA transposition"/>
    <property type="evidence" value="ECO:0007669"/>
    <property type="project" value="UniProtKB-UniRule"/>
</dbReference>
<dbReference type="Proteomes" id="UP000063234">
    <property type="component" value="Chromosome"/>
</dbReference>
<dbReference type="OrthoDB" id="199475at2"/>
<keyword evidence="4 6" id="KW-0238">DNA-binding</keyword>